<dbReference type="InterPro" id="IPR009057">
    <property type="entry name" value="Homeodomain-like_sf"/>
</dbReference>
<dbReference type="PANTHER" id="PTHR30055">
    <property type="entry name" value="HTH-TYPE TRANSCRIPTIONAL REGULATOR RUTR"/>
    <property type="match status" value="1"/>
</dbReference>
<evidence type="ECO:0000256" key="3">
    <source>
        <dbReference type="ARBA" id="ARBA00023163"/>
    </source>
</evidence>
<dbReference type="InterPro" id="IPR050109">
    <property type="entry name" value="HTH-type_TetR-like_transc_reg"/>
</dbReference>
<sequence length="224" mass="24690">MQTETTVPAPDGELCAPRRGRPRSEAAEQAIVAAVERLMEEGASLPELSIERIAAAAGVGKATIYRRWPNKEALLVDVVARLEGEPAPFDLLQGTVRECLIAMVDDIRRRALAKRSRWVLKSAIGQLEGWPELRALYKEQIIKPRRELARQIIRRGVEEGELRDDIELELLTEMLIGPILVRAVLWDESPLDDDGLAEQMVDAVLTGAGVRPPAEVPPSGGESH</sequence>
<proteinExistence type="predicted"/>
<evidence type="ECO:0000256" key="2">
    <source>
        <dbReference type="ARBA" id="ARBA00023125"/>
    </source>
</evidence>
<organism evidence="7 8">
    <name type="scientific">Kitasatospora gansuensis</name>
    <dbReference type="NCBI Taxonomy" id="258050"/>
    <lineage>
        <taxon>Bacteria</taxon>
        <taxon>Bacillati</taxon>
        <taxon>Actinomycetota</taxon>
        <taxon>Actinomycetes</taxon>
        <taxon>Kitasatosporales</taxon>
        <taxon>Streptomycetaceae</taxon>
        <taxon>Kitasatospora</taxon>
    </lineage>
</organism>
<dbReference type="GO" id="GO:0003700">
    <property type="term" value="F:DNA-binding transcription factor activity"/>
    <property type="evidence" value="ECO:0007669"/>
    <property type="project" value="TreeGrafter"/>
</dbReference>
<evidence type="ECO:0000259" key="6">
    <source>
        <dbReference type="PROSITE" id="PS50977"/>
    </source>
</evidence>
<dbReference type="Gene3D" id="1.10.357.10">
    <property type="entry name" value="Tetracycline Repressor, domain 2"/>
    <property type="match status" value="1"/>
</dbReference>
<dbReference type="PROSITE" id="PS01081">
    <property type="entry name" value="HTH_TETR_1"/>
    <property type="match status" value="1"/>
</dbReference>
<dbReference type="SUPFAM" id="SSF46689">
    <property type="entry name" value="Homeodomain-like"/>
    <property type="match status" value="1"/>
</dbReference>
<dbReference type="RefSeq" id="WP_184920443.1">
    <property type="nucleotide sequence ID" value="NZ_JACHJR010000001.1"/>
</dbReference>
<feature type="domain" description="HTH tetR-type" evidence="6">
    <location>
        <begin position="24"/>
        <end position="86"/>
    </location>
</feature>
<keyword evidence="8" id="KW-1185">Reference proteome</keyword>
<dbReference type="GO" id="GO:0000976">
    <property type="term" value="F:transcription cis-regulatory region binding"/>
    <property type="evidence" value="ECO:0007669"/>
    <property type="project" value="TreeGrafter"/>
</dbReference>
<comment type="caution">
    <text evidence="7">The sequence shown here is derived from an EMBL/GenBank/DDBJ whole genome shotgun (WGS) entry which is preliminary data.</text>
</comment>
<evidence type="ECO:0000313" key="8">
    <source>
        <dbReference type="Proteomes" id="UP000573327"/>
    </source>
</evidence>
<evidence type="ECO:0000256" key="1">
    <source>
        <dbReference type="ARBA" id="ARBA00023015"/>
    </source>
</evidence>
<reference evidence="7 8" key="1">
    <citation type="submission" date="2020-08" db="EMBL/GenBank/DDBJ databases">
        <title>Sequencing the genomes of 1000 actinobacteria strains.</title>
        <authorList>
            <person name="Klenk H.-P."/>
        </authorList>
    </citation>
    <scope>NUCLEOTIDE SEQUENCE [LARGE SCALE GENOMIC DNA]</scope>
    <source>
        <strain evidence="7 8">DSM 44786</strain>
    </source>
</reference>
<feature type="region of interest" description="Disordered" evidence="5">
    <location>
        <begin position="1"/>
        <end position="23"/>
    </location>
</feature>
<evidence type="ECO:0000256" key="4">
    <source>
        <dbReference type="PROSITE-ProRule" id="PRU00335"/>
    </source>
</evidence>
<keyword evidence="1" id="KW-0805">Transcription regulation</keyword>
<evidence type="ECO:0000313" key="7">
    <source>
        <dbReference type="EMBL" id="MBB4949819.1"/>
    </source>
</evidence>
<dbReference type="EMBL" id="JACHJR010000001">
    <property type="protein sequence ID" value="MBB4949819.1"/>
    <property type="molecule type" value="Genomic_DNA"/>
</dbReference>
<name>A0A7W7SG29_9ACTN</name>
<protein>
    <submittedName>
        <fullName evidence="7">AcrR family transcriptional regulator</fullName>
    </submittedName>
</protein>
<dbReference type="SUPFAM" id="SSF48498">
    <property type="entry name" value="Tetracyclin repressor-like, C-terminal domain"/>
    <property type="match status" value="1"/>
</dbReference>
<gene>
    <name evidence="7" type="ORF">F4556_005354</name>
</gene>
<dbReference type="InterPro" id="IPR036271">
    <property type="entry name" value="Tet_transcr_reg_TetR-rel_C_sf"/>
</dbReference>
<dbReference type="Pfam" id="PF00440">
    <property type="entry name" value="TetR_N"/>
    <property type="match status" value="1"/>
</dbReference>
<keyword evidence="3" id="KW-0804">Transcription</keyword>
<accession>A0A7W7SG29</accession>
<feature type="DNA-binding region" description="H-T-H motif" evidence="4">
    <location>
        <begin position="49"/>
        <end position="68"/>
    </location>
</feature>
<dbReference type="PANTHER" id="PTHR30055:SF148">
    <property type="entry name" value="TETR-FAMILY TRANSCRIPTIONAL REGULATOR"/>
    <property type="match status" value="1"/>
</dbReference>
<dbReference type="Pfam" id="PF16859">
    <property type="entry name" value="TetR_C_11"/>
    <property type="match status" value="1"/>
</dbReference>
<dbReference type="Proteomes" id="UP000573327">
    <property type="component" value="Unassembled WGS sequence"/>
</dbReference>
<dbReference type="Gene3D" id="1.10.10.60">
    <property type="entry name" value="Homeodomain-like"/>
    <property type="match status" value="1"/>
</dbReference>
<dbReference type="PROSITE" id="PS50977">
    <property type="entry name" value="HTH_TETR_2"/>
    <property type="match status" value="1"/>
</dbReference>
<dbReference type="InterPro" id="IPR011075">
    <property type="entry name" value="TetR_C"/>
</dbReference>
<dbReference type="InterPro" id="IPR023772">
    <property type="entry name" value="DNA-bd_HTH_TetR-type_CS"/>
</dbReference>
<dbReference type="InterPro" id="IPR001647">
    <property type="entry name" value="HTH_TetR"/>
</dbReference>
<keyword evidence="2 4" id="KW-0238">DNA-binding</keyword>
<dbReference type="AlphaFoldDB" id="A0A7W7SG29"/>
<evidence type="ECO:0000256" key="5">
    <source>
        <dbReference type="SAM" id="MobiDB-lite"/>
    </source>
</evidence>